<dbReference type="Pfam" id="PF06985">
    <property type="entry name" value="HET"/>
    <property type="match status" value="1"/>
</dbReference>
<proteinExistence type="predicted"/>
<dbReference type="EMBL" id="JAQQWE010000008">
    <property type="protein sequence ID" value="KAK7943091.1"/>
    <property type="molecule type" value="Genomic_DNA"/>
</dbReference>
<evidence type="ECO:0000259" key="1">
    <source>
        <dbReference type="Pfam" id="PF06985"/>
    </source>
</evidence>
<sequence>MADTAITLWHDREPLLLSGLCQYCTVTFAFGYTTWLSYEVPWNRSVRYPELTELLDSGCPACEMLSHGIRWHLTPHKDRIDPLPDMGSCKGEILVESMIIQTESRWDLRLPANENGPYQCDLVISCMVSSRIRGRVPGASCLSPSNKVAMKAYLEDCSNHHVTCQSKSDRELPSRLLDVDTGCKGVRLVDTGDLPAGTAYATLSHVWGNPRTTAPFLVTTQETVDLGNMFIPFEALPQTFQDAVEVTRALDLRYVWIDSLCIIQDSSDDWHKEAPRMAKIYSNAYATIVATRASSAHDGFLKRPAPAVPPARIPYCIPTESSMEAGHFYLQTKNSPSLYHEPTMDLEEAQWNSRGWTFQERILSRRLVHFTKDLIFIECWSGDWAEDNRVSGGFYSRMPWLGGKNRYSEDPKAMLSSWYAIVESYSCRFLTKEEDKLHALAGVMERVQEITGFTNIAGLWREDFANGLSWVAQSGGLRGRRLTNPQGPSWSWASWEGPIAFSLRPDSPHAKTGRVCFEVLHIEPVQSPFIPNSGHLKVKGLLLPVSKDMLLTDKALVINLDLENDGSGYLDANTIHEALGDDLMAFPLMHYVVEWAGTYECLLLRPAGMHFRRVGVLKSSARGKWSKDADAIVTDHGSYLGGRLAFPPSSNTTEFTIV</sequence>
<dbReference type="Proteomes" id="UP001391051">
    <property type="component" value="Unassembled WGS sequence"/>
</dbReference>
<dbReference type="InterPro" id="IPR010730">
    <property type="entry name" value="HET"/>
</dbReference>
<protein>
    <submittedName>
        <fullName evidence="2">HET-domain-containing protein</fullName>
    </submittedName>
</protein>
<gene>
    <name evidence="2" type="ORF">PG986_012204</name>
</gene>
<reference evidence="2 3" key="1">
    <citation type="submission" date="2023-01" db="EMBL/GenBank/DDBJ databases">
        <title>Analysis of 21 Apiospora genomes using comparative genomics revels a genus with tremendous synthesis potential of carbohydrate active enzymes and secondary metabolites.</title>
        <authorList>
            <person name="Sorensen T."/>
        </authorList>
    </citation>
    <scope>NUCLEOTIDE SEQUENCE [LARGE SCALE GENOMIC DNA]</scope>
    <source>
        <strain evidence="2 3">CBS 24483</strain>
    </source>
</reference>
<organism evidence="2 3">
    <name type="scientific">Apiospora aurea</name>
    <dbReference type="NCBI Taxonomy" id="335848"/>
    <lineage>
        <taxon>Eukaryota</taxon>
        <taxon>Fungi</taxon>
        <taxon>Dikarya</taxon>
        <taxon>Ascomycota</taxon>
        <taxon>Pezizomycotina</taxon>
        <taxon>Sordariomycetes</taxon>
        <taxon>Xylariomycetidae</taxon>
        <taxon>Amphisphaeriales</taxon>
        <taxon>Apiosporaceae</taxon>
        <taxon>Apiospora</taxon>
    </lineage>
</organism>
<dbReference type="PANTHER" id="PTHR33112">
    <property type="entry name" value="DOMAIN PROTEIN, PUTATIVE-RELATED"/>
    <property type="match status" value="1"/>
</dbReference>
<dbReference type="RefSeq" id="XP_066695122.1">
    <property type="nucleotide sequence ID" value="XM_066848426.1"/>
</dbReference>
<keyword evidence="3" id="KW-1185">Reference proteome</keyword>
<feature type="domain" description="Heterokaryon incompatibility" evidence="1">
    <location>
        <begin position="200"/>
        <end position="360"/>
    </location>
</feature>
<accession>A0ABR1PZC2</accession>
<dbReference type="GeneID" id="92081488"/>
<dbReference type="PANTHER" id="PTHR33112:SF16">
    <property type="entry name" value="HETEROKARYON INCOMPATIBILITY DOMAIN-CONTAINING PROTEIN"/>
    <property type="match status" value="1"/>
</dbReference>
<evidence type="ECO:0000313" key="3">
    <source>
        <dbReference type="Proteomes" id="UP001391051"/>
    </source>
</evidence>
<comment type="caution">
    <text evidence="2">The sequence shown here is derived from an EMBL/GenBank/DDBJ whole genome shotgun (WGS) entry which is preliminary data.</text>
</comment>
<name>A0ABR1PZC2_9PEZI</name>
<evidence type="ECO:0000313" key="2">
    <source>
        <dbReference type="EMBL" id="KAK7943091.1"/>
    </source>
</evidence>